<comment type="caution">
    <text evidence="2">The sequence shown here is derived from an EMBL/GenBank/DDBJ whole genome shotgun (WGS) entry which is preliminary data.</text>
</comment>
<dbReference type="OrthoDB" id="237393at2"/>
<accession>A0A2N5Y2M4</accession>
<organism evidence="2 3">
    <name type="scientific">Kineobactrum sediminis</name>
    <dbReference type="NCBI Taxonomy" id="1905677"/>
    <lineage>
        <taxon>Bacteria</taxon>
        <taxon>Pseudomonadati</taxon>
        <taxon>Pseudomonadota</taxon>
        <taxon>Gammaproteobacteria</taxon>
        <taxon>Cellvibrionales</taxon>
        <taxon>Halieaceae</taxon>
        <taxon>Kineobactrum</taxon>
    </lineage>
</organism>
<reference evidence="3" key="1">
    <citation type="submission" date="2017-11" db="EMBL/GenBank/DDBJ databases">
        <title>The draft genome sequence of Chromatocurvus sp. F02.</title>
        <authorList>
            <person name="Du Z.-J."/>
            <person name="Chang Y.-Q."/>
        </authorList>
    </citation>
    <scope>NUCLEOTIDE SEQUENCE [LARGE SCALE GENOMIC DNA]</scope>
    <source>
        <strain evidence="3">F02</strain>
    </source>
</reference>
<evidence type="ECO:0000313" key="3">
    <source>
        <dbReference type="Proteomes" id="UP000234845"/>
    </source>
</evidence>
<dbReference type="RefSeq" id="WP_101521118.1">
    <property type="nucleotide sequence ID" value="NZ_PKLZ01000007.1"/>
</dbReference>
<protein>
    <submittedName>
        <fullName evidence="2">Uncharacterized protein</fullName>
    </submittedName>
</protein>
<dbReference type="PROSITE" id="PS51257">
    <property type="entry name" value="PROKAR_LIPOPROTEIN"/>
    <property type="match status" value="1"/>
</dbReference>
<gene>
    <name evidence="2" type="ORF">CWI75_08680</name>
</gene>
<dbReference type="Proteomes" id="UP000234845">
    <property type="component" value="Unassembled WGS sequence"/>
</dbReference>
<name>A0A2N5Y2M4_9GAMM</name>
<dbReference type="PANTHER" id="PTHR41339">
    <property type="entry name" value="LIPL48"/>
    <property type="match status" value="1"/>
</dbReference>
<proteinExistence type="predicted"/>
<keyword evidence="3" id="KW-1185">Reference proteome</keyword>
<dbReference type="AlphaFoldDB" id="A0A2N5Y2M4"/>
<dbReference type="PANTHER" id="PTHR41339:SF1">
    <property type="entry name" value="SECRETED PROTEIN"/>
    <property type="match status" value="1"/>
</dbReference>
<evidence type="ECO:0000313" key="2">
    <source>
        <dbReference type="EMBL" id="PLW82650.1"/>
    </source>
</evidence>
<sequence>MELKKLAIATAVLGSLGGLYGCSEGDDSTITIDAPTTVTNPPPVDNGDTGGSTTSSCPDWSSARVKDADGNDVCQLPAAILEDRTLTSDKVWFMESRVTVGNGNLEMSVDEGFLSNGNAVTSATLSIQPGTEIKGQTGSFANLIITRGSMIMAQGTADAPIIFSSDDAGYDGTGEWGGLIMHGYAPHNECLTADQGAIACNVDSEGESGFGGGYSPEDNSGVLNYVIVTEGGFEFATGNEINGISLIGVGSGTEMEYIQVNSNADDGIEYYGGTVNTRYLVLTNNLDDSVDWDEGFSGNIQYALVTQGPETFGNLIEADTEGTLDFLSRPTIANATFVGGGEKSTAAVFKATSGGFIHHSVFTFNEADSVFTGDTTCVDASRAAAVGTELVYTNVIADCDVAGDVVLLPSLVPDVELDANYAAQVAEAAAVGPLDIDDINATYPVSVADPAFFDVTDYAGAVDPSATSFWYEGWTLPDTL</sequence>
<evidence type="ECO:0000256" key="1">
    <source>
        <dbReference type="SAM" id="MobiDB-lite"/>
    </source>
</evidence>
<feature type="region of interest" description="Disordered" evidence="1">
    <location>
        <begin position="35"/>
        <end position="59"/>
    </location>
</feature>
<dbReference type="EMBL" id="PKLZ01000007">
    <property type="protein sequence ID" value="PLW82650.1"/>
    <property type="molecule type" value="Genomic_DNA"/>
</dbReference>